<dbReference type="AlphaFoldDB" id="A0A0G1FIQ2"/>
<dbReference type="SUPFAM" id="SSF54523">
    <property type="entry name" value="Pili subunits"/>
    <property type="match status" value="1"/>
</dbReference>
<dbReference type="GO" id="GO:0015628">
    <property type="term" value="P:protein secretion by the type II secretion system"/>
    <property type="evidence" value="ECO:0007669"/>
    <property type="project" value="InterPro"/>
</dbReference>
<dbReference type="InterPro" id="IPR012902">
    <property type="entry name" value="N_methyl_site"/>
</dbReference>
<sequence>MVSQFSALRGCFKFGNFYRYQPHKSLYLFRSRRIKQALKRSLGFTLIEIMIVIGVVGIVSVIGYEGYLNTQKTARDGKRKVDLETIAQALEN</sequence>
<dbReference type="EMBL" id="LCFD01000008">
    <property type="protein sequence ID" value="KKS86713.1"/>
    <property type="molecule type" value="Genomic_DNA"/>
</dbReference>
<dbReference type="STRING" id="1618446.UV61_C0008G0166"/>
<evidence type="ECO:0000313" key="3">
    <source>
        <dbReference type="EMBL" id="KKS86713.1"/>
    </source>
</evidence>
<name>A0A0G1FIQ2_9BACT</name>
<evidence type="ECO:0000256" key="2">
    <source>
        <dbReference type="SAM" id="Phobius"/>
    </source>
</evidence>
<organism evidence="3 4">
    <name type="scientific">Candidatus Gottesmanbacteria bacterium GW2011_GWB1_43_11</name>
    <dbReference type="NCBI Taxonomy" id="1618446"/>
    <lineage>
        <taxon>Bacteria</taxon>
        <taxon>Candidatus Gottesmaniibacteriota</taxon>
    </lineage>
</organism>
<evidence type="ECO:0000313" key="4">
    <source>
        <dbReference type="Proteomes" id="UP000034050"/>
    </source>
</evidence>
<evidence type="ECO:0000256" key="1">
    <source>
        <dbReference type="ARBA" id="ARBA00022481"/>
    </source>
</evidence>
<dbReference type="Proteomes" id="UP000034050">
    <property type="component" value="Unassembled WGS sequence"/>
</dbReference>
<protein>
    <submittedName>
        <fullName evidence="3">Uncharacterized protein</fullName>
    </submittedName>
</protein>
<dbReference type="Gene3D" id="3.30.700.10">
    <property type="entry name" value="Glycoprotein, Type 4 Pilin"/>
    <property type="match status" value="1"/>
</dbReference>
<dbReference type="GO" id="GO:0015627">
    <property type="term" value="C:type II protein secretion system complex"/>
    <property type="evidence" value="ECO:0007669"/>
    <property type="project" value="InterPro"/>
</dbReference>
<feature type="transmembrane region" description="Helical" evidence="2">
    <location>
        <begin position="42"/>
        <end position="64"/>
    </location>
</feature>
<keyword evidence="1" id="KW-0488">Methylation</keyword>
<proteinExistence type="predicted"/>
<reference evidence="3 4" key="1">
    <citation type="journal article" date="2015" name="Nature">
        <title>rRNA introns, odd ribosomes, and small enigmatic genomes across a large radiation of phyla.</title>
        <authorList>
            <person name="Brown C.T."/>
            <person name="Hug L.A."/>
            <person name="Thomas B.C."/>
            <person name="Sharon I."/>
            <person name="Castelle C.J."/>
            <person name="Singh A."/>
            <person name="Wilkins M.J."/>
            <person name="Williams K.H."/>
            <person name="Banfield J.F."/>
        </authorList>
    </citation>
    <scope>NUCLEOTIDE SEQUENCE [LARGE SCALE GENOMIC DNA]</scope>
</reference>
<keyword evidence="2" id="KW-0812">Transmembrane</keyword>
<dbReference type="InterPro" id="IPR045584">
    <property type="entry name" value="Pilin-like"/>
</dbReference>
<keyword evidence="2" id="KW-0472">Membrane</keyword>
<keyword evidence="2" id="KW-1133">Transmembrane helix</keyword>
<comment type="caution">
    <text evidence="3">The sequence shown here is derived from an EMBL/GenBank/DDBJ whole genome shotgun (WGS) entry which is preliminary data.</text>
</comment>
<dbReference type="NCBIfam" id="TIGR02532">
    <property type="entry name" value="IV_pilin_GFxxxE"/>
    <property type="match status" value="1"/>
</dbReference>
<dbReference type="Pfam" id="PF07963">
    <property type="entry name" value="N_methyl"/>
    <property type="match status" value="1"/>
</dbReference>
<dbReference type="InterPro" id="IPR000983">
    <property type="entry name" value="Bac_GSPG_pilin"/>
</dbReference>
<accession>A0A0G1FIQ2</accession>
<gene>
    <name evidence="3" type="ORF">UV61_C0008G0166</name>
</gene>
<dbReference type="PRINTS" id="PR00813">
    <property type="entry name" value="BCTERIALGSPG"/>
</dbReference>